<accession>A0A9W9FCW6</accession>
<evidence type="ECO:0000313" key="2">
    <source>
        <dbReference type="Proteomes" id="UP001149165"/>
    </source>
</evidence>
<protein>
    <submittedName>
        <fullName evidence="1">Uncharacterized protein</fullName>
    </submittedName>
</protein>
<dbReference type="Proteomes" id="UP001149165">
    <property type="component" value="Unassembled WGS sequence"/>
</dbReference>
<name>A0A9W9FCW6_9EURO</name>
<dbReference type="EMBL" id="JAPQKH010000005">
    <property type="protein sequence ID" value="KAJ5097780.1"/>
    <property type="molecule type" value="Genomic_DNA"/>
</dbReference>
<keyword evidence="2" id="KW-1185">Reference proteome</keyword>
<comment type="caution">
    <text evidence="1">The sequence shown here is derived from an EMBL/GenBank/DDBJ whole genome shotgun (WGS) entry which is preliminary data.</text>
</comment>
<evidence type="ECO:0000313" key="1">
    <source>
        <dbReference type="EMBL" id="KAJ5097780.1"/>
    </source>
</evidence>
<reference evidence="1" key="1">
    <citation type="submission" date="2022-11" db="EMBL/GenBank/DDBJ databases">
        <authorList>
            <person name="Petersen C."/>
        </authorList>
    </citation>
    <scope>NUCLEOTIDE SEQUENCE</scope>
    <source>
        <strain evidence="1">IBT 30069</strain>
    </source>
</reference>
<proteinExistence type="predicted"/>
<sequence>MHLCSRPFRPIPKTLRIKRTIPVQGHCIAAHGSHAHFPVRNGMQPAHMTEIRSTEFGAGMRHELLGGQDLNLTHW</sequence>
<dbReference type="AlphaFoldDB" id="A0A9W9FCW6"/>
<gene>
    <name evidence="1" type="ORF">N7456_008501</name>
</gene>
<organism evidence="1 2">
    <name type="scientific">Penicillium angulare</name>
    <dbReference type="NCBI Taxonomy" id="116970"/>
    <lineage>
        <taxon>Eukaryota</taxon>
        <taxon>Fungi</taxon>
        <taxon>Dikarya</taxon>
        <taxon>Ascomycota</taxon>
        <taxon>Pezizomycotina</taxon>
        <taxon>Eurotiomycetes</taxon>
        <taxon>Eurotiomycetidae</taxon>
        <taxon>Eurotiales</taxon>
        <taxon>Aspergillaceae</taxon>
        <taxon>Penicillium</taxon>
    </lineage>
</organism>
<reference evidence="1" key="2">
    <citation type="journal article" date="2023" name="IMA Fungus">
        <title>Comparative genomic study of the Penicillium genus elucidates a diverse pangenome and 15 lateral gene transfer events.</title>
        <authorList>
            <person name="Petersen C."/>
            <person name="Sorensen T."/>
            <person name="Nielsen M.R."/>
            <person name="Sondergaard T.E."/>
            <person name="Sorensen J.L."/>
            <person name="Fitzpatrick D.A."/>
            <person name="Frisvad J.C."/>
            <person name="Nielsen K.L."/>
        </authorList>
    </citation>
    <scope>NUCLEOTIDE SEQUENCE</scope>
    <source>
        <strain evidence="1">IBT 30069</strain>
    </source>
</reference>